<dbReference type="EMBL" id="BSEC01000001">
    <property type="protein sequence ID" value="GLI91971.1"/>
    <property type="molecule type" value="Genomic_DNA"/>
</dbReference>
<dbReference type="InterPro" id="IPR045254">
    <property type="entry name" value="Nit1/2_C-N_Hydrolase"/>
</dbReference>
<accession>A0A9W6LR28</accession>
<dbReference type="Gene3D" id="3.60.110.10">
    <property type="entry name" value="Carbon-nitrogen hydrolase"/>
    <property type="match status" value="1"/>
</dbReference>
<comment type="caution">
    <text evidence="3">The sequence shown here is derived from an EMBL/GenBank/DDBJ whole genome shotgun (WGS) entry which is preliminary data.</text>
</comment>
<dbReference type="CDD" id="cd07572">
    <property type="entry name" value="nit"/>
    <property type="match status" value="1"/>
</dbReference>
<reference evidence="3" key="1">
    <citation type="journal article" date="2023" name="Int. J. Syst. Evol. Microbiol.">
        <title>Methylocystis iwaonis sp. nov., a type II methane-oxidizing bacterium from surface soil of a rice paddy field in Japan, and emended description of the genus Methylocystis (ex Whittenbury et al. 1970) Bowman et al. 1993.</title>
        <authorList>
            <person name="Kaise H."/>
            <person name="Sawadogo J.B."/>
            <person name="Alam M.S."/>
            <person name="Ueno C."/>
            <person name="Dianou D."/>
            <person name="Shinjo R."/>
            <person name="Asakawa S."/>
        </authorList>
    </citation>
    <scope>NUCLEOTIDE SEQUENCE</scope>
    <source>
        <strain evidence="3">LMG27198</strain>
    </source>
</reference>
<dbReference type="AlphaFoldDB" id="A0A9W6LR28"/>
<dbReference type="SUPFAM" id="SSF56317">
    <property type="entry name" value="Carbon-nitrogen hydrolase"/>
    <property type="match status" value="1"/>
</dbReference>
<evidence type="ECO:0000313" key="4">
    <source>
        <dbReference type="Proteomes" id="UP001144323"/>
    </source>
</evidence>
<evidence type="ECO:0000259" key="2">
    <source>
        <dbReference type="PROSITE" id="PS50263"/>
    </source>
</evidence>
<keyword evidence="4" id="KW-1185">Reference proteome</keyword>
<organism evidence="3 4">
    <name type="scientific">Methylocystis echinoides</name>
    <dbReference type="NCBI Taxonomy" id="29468"/>
    <lineage>
        <taxon>Bacteria</taxon>
        <taxon>Pseudomonadati</taxon>
        <taxon>Pseudomonadota</taxon>
        <taxon>Alphaproteobacteria</taxon>
        <taxon>Hyphomicrobiales</taxon>
        <taxon>Methylocystaceae</taxon>
        <taxon>Methylocystis</taxon>
    </lineage>
</organism>
<dbReference type="GO" id="GO:0016811">
    <property type="term" value="F:hydrolase activity, acting on carbon-nitrogen (but not peptide) bonds, in linear amides"/>
    <property type="evidence" value="ECO:0007669"/>
    <property type="project" value="InterPro"/>
</dbReference>
<evidence type="ECO:0000256" key="1">
    <source>
        <dbReference type="ARBA" id="ARBA00022801"/>
    </source>
</evidence>
<proteinExistence type="predicted"/>
<evidence type="ECO:0000313" key="3">
    <source>
        <dbReference type="EMBL" id="GLI91971.1"/>
    </source>
</evidence>
<dbReference type="InterPro" id="IPR036526">
    <property type="entry name" value="C-N_Hydrolase_sf"/>
</dbReference>
<feature type="domain" description="CN hydrolase" evidence="2">
    <location>
        <begin position="1"/>
        <end position="253"/>
    </location>
</feature>
<dbReference type="Proteomes" id="UP001144323">
    <property type="component" value="Unassembled WGS sequence"/>
</dbReference>
<gene>
    <name evidence="3" type="ORF">LMG27198_09630</name>
</gene>
<dbReference type="RefSeq" id="WP_281800898.1">
    <property type="nucleotide sequence ID" value="NZ_BSEC01000001.1"/>
</dbReference>
<protein>
    <submittedName>
        <fullName evidence="3">Carbon-nitrogen hydrolase</fullName>
    </submittedName>
</protein>
<keyword evidence="1 3" id="KW-0378">Hydrolase</keyword>
<dbReference type="PROSITE" id="PS50263">
    <property type="entry name" value="CN_HYDROLASE"/>
    <property type="match status" value="1"/>
</dbReference>
<dbReference type="Pfam" id="PF00795">
    <property type="entry name" value="CN_hydrolase"/>
    <property type="match status" value="1"/>
</dbReference>
<name>A0A9W6LR28_9HYPH</name>
<dbReference type="PANTHER" id="PTHR23088:SF27">
    <property type="entry name" value="DEAMINATED GLUTATHIONE AMIDASE"/>
    <property type="match status" value="1"/>
</dbReference>
<sequence length="274" mass="30133">MKVTLVQMNSIADKAVNLANARDLIERAVAQEKPDWICLPEVFDFIGGSRADKMAAAEELPGGPAYEMCSALAREHKVFIHAGSILEKIPGEERLYNTSVAFNREGKEVARYRKIHMFDITAPDGAKYHESAAFKPGDQVVTYDVDGVTVGCAICYDLRFSYLFQALADKDVDLVALPAAFTLVTGKDHWEVLCRARAIEMQAYFCAPAQTGAHKAGHETRFTYGNSLIADPWGHVVAKASEGPGLVSSYVDMDRIRKVRAMIPVAQHKVKLAV</sequence>
<dbReference type="InterPro" id="IPR003010">
    <property type="entry name" value="C-N_Hydrolase"/>
</dbReference>
<dbReference type="PANTHER" id="PTHR23088">
    <property type="entry name" value="NITRILASE-RELATED"/>
    <property type="match status" value="1"/>
</dbReference>